<gene>
    <name evidence="1" type="ORF">CEXT_507441</name>
</gene>
<feature type="non-terminal residue" evidence="1">
    <location>
        <position position="19"/>
    </location>
</feature>
<protein>
    <submittedName>
        <fullName evidence="1">Uncharacterized protein</fullName>
    </submittedName>
</protein>
<sequence>MSPGKHKSTSRDEARYQHK</sequence>
<proteinExistence type="predicted"/>
<comment type="caution">
    <text evidence="1">The sequence shown here is derived from an EMBL/GenBank/DDBJ whole genome shotgun (WGS) entry which is preliminary data.</text>
</comment>
<name>A0AAV4RC86_CAEEX</name>
<dbReference type="Proteomes" id="UP001054945">
    <property type="component" value="Unassembled WGS sequence"/>
</dbReference>
<dbReference type="EMBL" id="BPLR01007761">
    <property type="protein sequence ID" value="GIY19459.1"/>
    <property type="molecule type" value="Genomic_DNA"/>
</dbReference>
<evidence type="ECO:0000313" key="2">
    <source>
        <dbReference type="Proteomes" id="UP001054945"/>
    </source>
</evidence>
<dbReference type="AlphaFoldDB" id="A0AAV4RC86"/>
<keyword evidence="2" id="KW-1185">Reference proteome</keyword>
<accession>A0AAV4RC86</accession>
<organism evidence="1 2">
    <name type="scientific">Caerostris extrusa</name>
    <name type="common">Bark spider</name>
    <name type="synonym">Caerostris bankana</name>
    <dbReference type="NCBI Taxonomy" id="172846"/>
    <lineage>
        <taxon>Eukaryota</taxon>
        <taxon>Metazoa</taxon>
        <taxon>Ecdysozoa</taxon>
        <taxon>Arthropoda</taxon>
        <taxon>Chelicerata</taxon>
        <taxon>Arachnida</taxon>
        <taxon>Araneae</taxon>
        <taxon>Araneomorphae</taxon>
        <taxon>Entelegynae</taxon>
        <taxon>Araneoidea</taxon>
        <taxon>Araneidae</taxon>
        <taxon>Caerostris</taxon>
    </lineage>
</organism>
<reference evidence="1 2" key="1">
    <citation type="submission" date="2021-06" db="EMBL/GenBank/DDBJ databases">
        <title>Caerostris extrusa draft genome.</title>
        <authorList>
            <person name="Kono N."/>
            <person name="Arakawa K."/>
        </authorList>
    </citation>
    <scope>NUCLEOTIDE SEQUENCE [LARGE SCALE GENOMIC DNA]</scope>
</reference>
<evidence type="ECO:0000313" key="1">
    <source>
        <dbReference type="EMBL" id="GIY19459.1"/>
    </source>
</evidence>